<feature type="transmembrane region" description="Helical" evidence="2">
    <location>
        <begin position="308"/>
        <end position="325"/>
    </location>
</feature>
<feature type="transmembrane region" description="Helical" evidence="2">
    <location>
        <begin position="285"/>
        <end position="302"/>
    </location>
</feature>
<organism evidence="3 4">
    <name type="scientific">Corynebacterium variabile</name>
    <dbReference type="NCBI Taxonomy" id="1727"/>
    <lineage>
        <taxon>Bacteria</taxon>
        <taxon>Bacillati</taxon>
        <taxon>Actinomycetota</taxon>
        <taxon>Actinomycetes</taxon>
        <taxon>Mycobacteriales</taxon>
        <taxon>Corynebacteriaceae</taxon>
        <taxon>Corynebacterium</taxon>
    </lineage>
</organism>
<reference evidence="3 4" key="1">
    <citation type="submission" date="2019-06" db="EMBL/GenBank/DDBJ databases">
        <title>Whole genome shotgun sequence of Corynebacterium variabile NBRC 15286.</title>
        <authorList>
            <person name="Hosoyama A."/>
            <person name="Uohara A."/>
            <person name="Ohji S."/>
            <person name="Ichikawa N."/>
        </authorList>
    </citation>
    <scope>NUCLEOTIDE SEQUENCE [LARGE SCALE GENOMIC DNA]</scope>
    <source>
        <strain evidence="3 4">NBRC 15286</strain>
    </source>
</reference>
<keyword evidence="2" id="KW-1133">Transmembrane helix</keyword>
<accession>A0A4Y4BW68</accession>
<evidence type="ECO:0000256" key="1">
    <source>
        <dbReference type="SAM" id="MobiDB-lite"/>
    </source>
</evidence>
<evidence type="ECO:0000313" key="4">
    <source>
        <dbReference type="Proteomes" id="UP000319986"/>
    </source>
</evidence>
<evidence type="ECO:0000256" key="2">
    <source>
        <dbReference type="SAM" id="Phobius"/>
    </source>
</evidence>
<dbReference type="NCBIfam" id="NF045516">
    <property type="entry name" value="GlpR"/>
    <property type="match status" value="1"/>
</dbReference>
<dbReference type="Proteomes" id="UP000319986">
    <property type="component" value="Unassembled WGS sequence"/>
</dbReference>
<dbReference type="RefSeq" id="WP_141328005.1">
    <property type="nucleotide sequence ID" value="NZ_BJNT01000003.1"/>
</dbReference>
<protein>
    <submittedName>
        <fullName evidence="3">Membrane protein</fullName>
    </submittedName>
</protein>
<feature type="compositionally biased region" description="Acidic residues" evidence="1">
    <location>
        <begin position="159"/>
        <end position="180"/>
    </location>
</feature>
<dbReference type="EMBL" id="BJNT01000003">
    <property type="protein sequence ID" value="GEC84945.1"/>
    <property type="molecule type" value="Genomic_DNA"/>
</dbReference>
<feature type="region of interest" description="Disordered" evidence="1">
    <location>
        <begin position="156"/>
        <end position="180"/>
    </location>
</feature>
<evidence type="ECO:0000313" key="3">
    <source>
        <dbReference type="EMBL" id="GEC84945.1"/>
    </source>
</evidence>
<comment type="caution">
    <text evidence="3">The sequence shown here is derived from an EMBL/GenBank/DDBJ whole genome shotgun (WGS) entry which is preliminary data.</text>
</comment>
<gene>
    <name evidence="3" type="ORF">CVA01_02590</name>
</gene>
<dbReference type="GeneID" id="82886426"/>
<keyword evidence="2" id="KW-0472">Membrane</keyword>
<dbReference type="InterPro" id="IPR053779">
    <property type="entry name" value="GlpR"/>
</dbReference>
<feature type="transmembrane region" description="Helical" evidence="2">
    <location>
        <begin position="6"/>
        <end position="24"/>
    </location>
</feature>
<name>A0A4Y4BW68_9CORY</name>
<keyword evidence="2" id="KW-0812">Transmembrane</keyword>
<proteinExistence type="predicted"/>
<sequence>MSSSLSSVILIGVVWLLIITTLFVRRHSPVRRTSKALSETRVVHEGGTGIERSRRRPLPAESLYHADPDADLELVEAEPEQVVIDDTRDDADDIPDAAPPLSVPPVPSVIEGDVVEYRTLDDVDTGEFAPVAAGDDDLPVDGDAGDDEIFVEPTVADAETAEDAEMDSDAESDTVAEDERDDEVAEVADLAEVAEIVPDEPARRFTVVDEAYTRGGDIDVSVGTDDELLVVKDTAEEPDEDAAYSDDEITEDDIDYLASHQGRGIYNPVASRQLAEQRQARRRRVLLVLVAVTVLSLIGAVALSGALWIVTLAGAALTGMYLYSLRKQTLAERELQRRRLARMRRARLGVRNTDDRELGVPDRLRRPGAVVVESDDDDPEFAVLEYADVTFAGYDDVQDEVYDSGYDDDYGYPGDGQPTVRVV</sequence>
<dbReference type="AlphaFoldDB" id="A0A4Y4BW68"/>